<accession>A0AA37WL29</accession>
<feature type="transmembrane region" description="Helical" evidence="1">
    <location>
        <begin position="142"/>
        <end position="165"/>
    </location>
</feature>
<evidence type="ECO:0000313" key="2">
    <source>
        <dbReference type="EMBL" id="GLS25353.1"/>
    </source>
</evidence>
<keyword evidence="1" id="KW-0812">Transmembrane</keyword>
<organism evidence="2 3">
    <name type="scientific">Marinibactrum halimedae</name>
    <dbReference type="NCBI Taxonomy" id="1444977"/>
    <lineage>
        <taxon>Bacteria</taxon>
        <taxon>Pseudomonadati</taxon>
        <taxon>Pseudomonadota</taxon>
        <taxon>Gammaproteobacteria</taxon>
        <taxon>Cellvibrionales</taxon>
        <taxon>Cellvibrionaceae</taxon>
        <taxon>Marinibactrum</taxon>
    </lineage>
</organism>
<evidence type="ECO:0000256" key="1">
    <source>
        <dbReference type="SAM" id="Phobius"/>
    </source>
</evidence>
<dbReference type="EMBL" id="BSPD01000029">
    <property type="protein sequence ID" value="GLS25353.1"/>
    <property type="molecule type" value="Genomic_DNA"/>
</dbReference>
<dbReference type="Proteomes" id="UP001156870">
    <property type="component" value="Unassembled WGS sequence"/>
</dbReference>
<sequence length="324" mass="37145">MIIPLYWAEHTQTETVQGKSYTLKRYGWSNTSQEAAQDHAKQRMEEAFSQLKVNGKIHRSDPKVAYNGAEGLPIREEIIERIDDAIITRNSYGALCLNTPDIFIADIDFSHTPPFWIHSAVTLLLIISTVSLGVFLQTSWVYFFGLVITFVISPMISTAIANATVNKPKNLIHKSLSNFNAAIKKNPQANFRIYRTPNGLRAIATHIRMNPRDDKTLALMELLKADPVYQRMCKNQNCFRARISPKPWRIGMQRIHPNGVWPVNEEKQSARKEWVKEYERKSEEFSSCHFLQDIGSGKVGRDIQSVIDFHDEHCQARKVEQFIA</sequence>
<evidence type="ECO:0000313" key="3">
    <source>
        <dbReference type="Proteomes" id="UP001156870"/>
    </source>
</evidence>
<reference evidence="2 3" key="1">
    <citation type="journal article" date="2014" name="Int. J. Syst. Evol. Microbiol.">
        <title>Complete genome sequence of Corynebacterium casei LMG S-19264T (=DSM 44701T), isolated from a smear-ripened cheese.</title>
        <authorList>
            <consortium name="US DOE Joint Genome Institute (JGI-PGF)"/>
            <person name="Walter F."/>
            <person name="Albersmeier A."/>
            <person name="Kalinowski J."/>
            <person name="Ruckert C."/>
        </authorList>
    </citation>
    <scope>NUCLEOTIDE SEQUENCE [LARGE SCALE GENOMIC DNA]</scope>
    <source>
        <strain evidence="2 3">NBRC 110095</strain>
    </source>
</reference>
<keyword evidence="1" id="KW-0472">Membrane</keyword>
<name>A0AA37WL29_9GAMM</name>
<dbReference type="AlphaFoldDB" id="A0AA37WL29"/>
<proteinExistence type="predicted"/>
<comment type="caution">
    <text evidence="2">The sequence shown here is derived from an EMBL/GenBank/DDBJ whole genome shotgun (WGS) entry which is preliminary data.</text>
</comment>
<protein>
    <submittedName>
        <fullName evidence="2">Uncharacterized protein</fullName>
    </submittedName>
</protein>
<feature type="transmembrane region" description="Helical" evidence="1">
    <location>
        <begin position="115"/>
        <end position="136"/>
    </location>
</feature>
<keyword evidence="1" id="KW-1133">Transmembrane helix</keyword>
<dbReference type="RefSeq" id="WP_232593388.1">
    <property type="nucleotide sequence ID" value="NZ_BSPD01000029.1"/>
</dbReference>
<gene>
    <name evidence="2" type="ORF">GCM10007877_10670</name>
</gene>
<keyword evidence="3" id="KW-1185">Reference proteome</keyword>